<evidence type="ECO:0000256" key="2">
    <source>
        <dbReference type="SAM" id="MobiDB-lite"/>
    </source>
</evidence>
<feature type="compositionally biased region" description="Basic residues" evidence="2">
    <location>
        <begin position="161"/>
        <end position="170"/>
    </location>
</feature>
<proteinExistence type="inferred from homology"/>
<comment type="similarity">
    <text evidence="1">Belongs to the CFAP97 family.</text>
</comment>
<reference evidence="3 4" key="1">
    <citation type="submission" date="2021-05" db="EMBL/GenBank/DDBJ databases">
        <authorList>
            <person name="Zahm M."/>
            <person name="Klopp C."/>
            <person name="Cabau C."/>
            <person name="Kuhl H."/>
            <person name="Suciu R."/>
            <person name="Ciorpac M."/>
            <person name="Holostenco D."/>
            <person name="Gessner J."/>
            <person name="Wuertz S."/>
            <person name="Hohne C."/>
            <person name="Stock M."/>
            <person name="Gislard M."/>
            <person name="Lluch J."/>
            <person name="Milhes M."/>
            <person name="Lampietro C."/>
            <person name="Lopez Roques C."/>
            <person name="Donnadieu C."/>
            <person name="Du K."/>
            <person name="Schartl M."/>
            <person name="Guiguen Y."/>
        </authorList>
    </citation>
    <scope>NUCLEOTIDE SEQUENCE [LARGE SCALE GENOMIC DNA]</scope>
    <source>
        <strain evidence="3">Hh-F2</strain>
        <tissue evidence="3">Blood</tissue>
    </source>
</reference>
<evidence type="ECO:0008006" key="5">
    <source>
        <dbReference type="Google" id="ProtNLM"/>
    </source>
</evidence>
<evidence type="ECO:0000256" key="1">
    <source>
        <dbReference type="ARBA" id="ARBA00008315"/>
    </source>
</evidence>
<dbReference type="InterPro" id="IPR029488">
    <property type="entry name" value="Hmw/CFAP97"/>
</dbReference>
<dbReference type="Pfam" id="PF13879">
    <property type="entry name" value="Hmw_CFAP97"/>
    <property type="match status" value="1"/>
</dbReference>
<accession>A0ABR0ZLK1</accession>
<name>A0ABR0ZLK1_HUSHU</name>
<gene>
    <name evidence="3" type="ORF">HHUSO_G11378</name>
</gene>
<dbReference type="PANTHER" id="PTHR33768">
    <property type="entry name" value="MIP11318P"/>
    <property type="match status" value="1"/>
</dbReference>
<comment type="caution">
    <text evidence="3">The sequence shown here is derived from an EMBL/GenBank/DDBJ whole genome shotgun (WGS) entry which is preliminary data.</text>
</comment>
<evidence type="ECO:0000313" key="4">
    <source>
        <dbReference type="Proteomes" id="UP001369086"/>
    </source>
</evidence>
<dbReference type="PANTHER" id="PTHR33768:SF7">
    <property type="entry name" value="CFAP97 DOMAIN CONTAINING 2"/>
    <property type="match status" value="1"/>
</dbReference>
<feature type="region of interest" description="Disordered" evidence="2">
    <location>
        <begin position="155"/>
        <end position="248"/>
    </location>
</feature>
<feature type="compositionally biased region" description="Basic and acidic residues" evidence="2">
    <location>
        <begin position="195"/>
        <end position="248"/>
    </location>
</feature>
<dbReference type="InterPro" id="IPR038792">
    <property type="entry name" value="CFAP97D1/2"/>
</dbReference>
<protein>
    <recommendedName>
        <fullName evidence="5">Cilia- and flagella-associated protein 97</fullName>
    </recommendedName>
</protein>
<dbReference type="Proteomes" id="UP001369086">
    <property type="component" value="Unassembled WGS sequence"/>
</dbReference>
<keyword evidence="4" id="KW-1185">Reference proteome</keyword>
<sequence>MMHRAYQPVLPCGNKYLQEKWDKTYYDGHRKKVKSAKPMVNTTTPQTYGHLHLKMKKLKLEEERLSTIERDNSMLLEKMSNIMRTRGRIDNKNDYENKSLNREKRQQELLRVTRENHNILERLSSCGPQYSVKRWHEDWQRNEKYMENIARYPRGCDSARHNKNKSRAARKNNELNKHESQDRGGEEGVEGTGDEETKERPETEGKHEDEDKPEKGDKHENEDKSESKDKHEHEDKQEEGDKRENKVN</sequence>
<organism evidence="3 4">
    <name type="scientific">Huso huso</name>
    <name type="common">Beluga</name>
    <name type="synonym">Acipenser huso</name>
    <dbReference type="NCBI Taxonomy" id="61971"/>
    <lineage>
        <taxon>Eukaryota</taxon>
        <taxon>Metazoa</taxon>
        <taxon>Chordata</taxon>
        <taxon>Craniata</taxon>
        <taxon>Vertebrata</taxon>
        <taxon>Euteleostomi</taxon>
        <taxon>Actinopterygii</taxon>
        <taxon>Chondrostei</taxon>
        <taxon>Acipenseriformes</taxon>
        <taxon>Acipenseridae</taxon>
        <taxon>Huso</taxon>
    </lineage>
</organism>
<evidence type="ECO:0000313" key="3">
    <source>
        <dbReference type="EMBL" id="KAK6485564.1"/>
    </source>
</evidence>
<feature type="compositionally biased region" description="Basic and acidic residues" evidence="2">
    <location>
        <begin position="171"/>
        <end position="186"/>
    </location>
</feature>
<dbReference type="EMBL" id="JAHFZB010000009">
    <property type="protein sequence ID" value="KAK6485564.1"/>
    <property type="molecule type" value="Genomic_DNA"/>
</dbReference>